<evidence type="ECO:0000256" key="1">
    <source>
        <dbReference type="ARBA" id="ARBA00004141"/>
    </source>
</evidence>
<keyword evidence="5 12" id="KW-0812">Transmembrane</keyword>
<gene>
    <name evidence="14" type="ORF">ANN_08696</name>
</gene>
<dbReference type="EMBL" id="JAJSOF020000017">
    <property type="protein sequence ID" value="KAJ4440551.1"/>
    <property type="molecule type" value="Genomic_DNA"/>
</dbReference>
<keyword evidence="15" id="KW-1185">Reference proteome</keyword>
<evidence type="ECO:0000256" key="10">
    <source>
        <dbReference type="ARBA" id="ARBA00023201"/>
    </source>
</evidence>
<keyword evidence="13" id="KW-0732">Signal</keyword>
<comment type="caution">
    <text evidence="14">The sequence shown here is derived from an EMBL/GenBank/DDBJ whole genome shotgun (WGS) entry which is preliminary data.</text>
</comment>
<dbReference type="InterPro" id="IPR001873">
    <property type="entry name" value="ENaC"/>
</dbReference>
<feature type="signal peptide" evidence="13">
    <location>
        <begin position="1"/>
        <end position="19"/>
    </location>
</feature>
<keyword evidence="3 12" id="KW-0813">Transport</keyword>
<keyword evidence="9" id="KW-0472">Membrane</keyword>
<keyword evidence="7" id="KW-0915">Sodium</keyword>
<evidence type="ECO:0000256" key="9">
    <source>
        <dbReference type="ARBA" id="ARBA00023136"/>
    </source>
</evidence>
<reference evidence="14 15" key="1">
    <citation type="journal article" date="2022" name="Allergy">
        <title>Genome assembly and annotation of Periplaneta americana reveal a comprehensive cockroach allergen profile.</title>
        <authorList>
            <person name="Wang L."/>
            <person name="Xiong Q."/>
            <person name="Saelim N."/>
            <person name="Wang L."/>
            <person name="Nong W."/>
            <person name="Wan A.T."/>
            <person name="Shi M."/>
            <person name="Liu X."/>
            <person name="Cao Q."/>
            <person name="Hui J.H.L."/>
            <person name="Sookrung N."/>
            <person name="Leung T.F."/>
            <person name="Tungtrongchitr A."/>
            <person name="Tsui S.K.W."/>
        </authorList>
    </citation>
    <scope>NUCLEOTIDE SEQUENCE [LARGE SCALE GENOMIC DNA]</scope>
    <source>
        <strain evidence="14">PWHHKU_190912</strain>
    </source>
</reference>
<feature type="chain" id="PRO_5046890824" evidence="13">
    <location>
        <begin position="20"/>
        <end position="281"/>
    </location>
</feature>
<comment type="similarity">
    <text evidence="2 12">Belongs to the amiloride-sensitive sodium channel (TC 1.A.6) family.</text>
</comment>
<keyword evidence="8 12" id="KW-0406">Ion transport</keyword>
<evidence type="ECO:0000256" key="8">
    <source>
        <dbReference type="ARBA" id="ARBA00023065"/>
    </source>
</evidence>
<keyword evidence="6" id="KW-1133">Transmembrane helix</keyword>
<evidence type="ECO:0000256" key="4">
    <source>
        <dbReference type="ARBA" id="ARBA00022461"/>
    </source>
</evidence>
<comment type="subcellular location">
    <subcellularLocation>
        <location evidence="1">Membrane</location>
        <topology evidence="1">Multi-pass membrane protein</topology>
    </subcellularLocation>
</comment>
<evidence type="ECO:0000256" key="3">
    <source>
        <dbReference type="ARBA" id="ARBA00022448"/>
    </source>
</evidence>
<evidence type="ECO:0000256" key="12">
    <source>
        <dbReference type="RuleBase" id="RU000679"/>
    </source>
</evidence>
<evidence type="ECO:0000256" key="5">
    <source>
        <dbReference type="ARBA" id="ARBA00022692"/>
    </source>
</evidence>
<evidence type="ECO:0000256" key="7">
    <source>
        <dbReference type="ARBA" id="ARBA00023053"/>
    </source>
</evidence>
<keyword evidence="10 12" id="KW-0739">Sodium transport</keyword>
<evidence type="ECO:0000313" key="14">
    <source>
        <dbReference type="EMBL" id="KAJ4440551.1"/>
    </source>
</evidence>
<evidence type="ECO:0000256" key="6">
    <source>
        <dbReference type="ARBA" id="ARBA00022989"/>
    </source>
</evidence>
<keyword evidence="4 12" id="KW-0894">Sodium channel</keyword>
<evidence type="ECO:0000256" key="2">
    <source>
        <dbReference type="ARBA" id="ARBA00007193"/>
    </source>
</evidence>
<dbReference type="Proteomes" id="UP001148838">
    <property type="component" value="Unassembled WGS sequence"/>
</dbReference>
<dbReference type="Pfam" id="PF00858">
    <property type="entry name" value="ASC"/>
    <property type="match status" value="1"/>
</dbReference>
<protein>
    <submittedName>
        <fullName evidence="14">Uncharacterized protein</fullName>
    </submittedName>
</protein>
<evidence type="ECO:0000256" key="11">
    <source>
        <dbReference type="ARBA" id="ARBA00023303"/>
    </source>
</evidence>
<accession>A0ABQ8T3I7</accession>
<sequence length="281" mass="31623">MVGIMLSVVLVWSSWLSYQENPTTLILTKSVDRMCVVPAITLCPKTPYKEDVVKELLLKTTVKETSNLPSETPDNMLYSPKKYKGLGLYKASWEAFLQFVNVCKLLAKTNNIYVSNTRDFTNEIQASLDKLGLANIDSSDQINVSSLRTLLRDKEFDSWCTLPQKGKGVILYKEYTPGNKWLSKPNGLTSSEWKGATKMTANVCPVRALPGRSQNGTHCRHCQSEKETLAHILGACPHGELLWNSRHHKIRSLLASALRGKKLPSRGGGPWFDHKWMYKAH</sequence>
<keyword evidence="11 12" id="KW-0407">Ion channel</keyword>
<organism evidence="14 15">
    <name type="scientific">Periplaneta americana</name>
    <name type="common">American cockroach</name>
    <name type="synonym">Blatta americana</name>
    <dbReference type="NCBI Taxonomy" id="6978"/>
    <lineage>
        <taxon>Eukaryota</taxon>
        <taxon>Metazoa</taxon>
        <taxon>Ecdysozoa</taxon>
        <taxon>Arthropoda</taxon>
        <taxon>Hexapoda</taxon>
        <taxon>Insecta</taxon>
        <taxon>Pterygota</taxon>
        <taxon>Neoptera</taxon>
        <taxon>Polyneoptera</taxon>
        <taxon>Dictyoptera</taxon>
        <taxon>Blattodea</taxon>
        <taxon>Blattoidea</taxon>
        <taxon>Blattidae</taxon>
        <taxon>Blattinae</taxon>
        <taxon>Periplaneta</taxon>
    </lineage>
</organism>
<name>A0ABQ8T3I7_PERAM</name>
<evidence type="ECO:0000313" key="15">
    <source>
        <dbReference type="Proteomes" id="UP001148838"/>
    </source>
</evidence>
<proteinExistence type="inferred from homology"/>
<evidence type="ECO:0000256" key="13">
    <source>
        <dbReference type="SAM" id="SignalP"/>
    </source>
</evidence>